<evidence type="ECO:0000259" key="1">
    <source>
        <dbReference type="PROSITE" id="PS51186"/>
    </source>
</evidence>
<dbReference type="SUPFAM" id="SSF55729">
    <property type="entry name" value="Acyl-CoA N-acyltransferases (Nat)"/>
    <property type="match status" value="1"/>
</dbReference>
<dbReference type="AlphaFoldDB" id="A0A5R9F4P6"/>
<evidence type="ECO:0000313" key="2">
    <source>
        <dbReference type="EMBL" id="TLS35464.1"/>
    </source>
</evidence>
<name>A0A5R9F4P6_9BACL</name>
<dbReference type="Pfam" id="PF00583">
    <property type="entry name" value="Acetyltransf_1"/>
    <property type="match status" value="1"/>
</dbReference>
<dbReference type="InterPro" id="IPR016181">
    <property type="entry name" value="Acyl_CoA_acyltransferase"/>
</dbReference>
<gene>
    <name evidence="2" type="ORF">FCL54_20420</name>
</gene>
<dbReference type="CDD" id="cd04301">
    <property type="entry name" value="NAT_SF"/>
    <property type="match status" value="1"/>
</dbReference>
<keyword evidence="2" id="KW-0808">Transferase</keyword>
<dbReference type="GO" id="GO:0016747">
    <property type="term" value="F:acyltransferase activity, transferring groups other than amino-acyl groups"/>
    <property type="evidence" value="ECO:0007669"/>
    <property type="project" value="InterPro"/>
</dbReference>
<evidence type="ECO:0000313" key="3">
    <source>
        <dbReference type="Proteomes" id="UP000308230"/>
    </source>
</evidence>
<organism evidence="2 3">
    <name type="scientific">Exobacillus caeni</name>
    <dbReference type="NCBI Taxonomy" id="2574798"/>
    <lineage>
        <taxon>Bacteria</taxon>
        <taxon>Bacillati</taxon>
        <taxon>Bacillota</taxon>
        <taxon>Bacilli</taxon>
        <taxon>Bacillales</taxon>
        <taxon>Guptibacillaceae</taxon>
        <taxon>Exobacillus</taxon>
    </lineage>
</organism>
<dbReference type="PROSITE" id="PS51186">
    <property type="entry name" value="GNAT"/>
    <property type="match status" value="1"/>
</dbReference>
<proteinExistence type="predicted"/>
<sequence>MMKLKTYSSPGAFLDKVQRFLEEKEALNNLPLGIIESLVKKEKSGEDFGNPFLAAIEQNSEVIFVVVRTPPHNAVVYGDPSAIFYLVQSLRQENILLPGVLGPKETAESFASRWCELTGQTRKISMDQRIYKLTNIIEGKKPNGNLREATQEDFDLIAKWIYQFAEEATEGLTEEECKERAKRAIDEKSIYVWVSEGKVVSMANKARPTRNGATVNLVYTPEALRNKGYASACVTGLSQHLFDQGYKFCTLYTDLTNPTSNSIYMKIGYRPVGDSIVYEFTS</sequence>
<protein>
    <submittedName>
        <fullName evidence="2">GNAT family N-acetyltransferase</fullName>
    </submittedName>
</protein>
<dbReference type="InterPro" id="IPR000182">
    <property type="entry name" value="GNAT_dom"/>
</dbReference>
<accession>A0A5R9F4P6</accession>
<keyword evidence="3" id="KW-1185">Reference proteome</keyword>
<feature type="domain" description="N-acetyltransferase" evidence="1">
    <location>
        <begin position="144"/>
        <end position="282"/>
    </location>
</feature>
<dbReference type="Gene3D" id="3.40.630.30">
    <property type="match status" value="1"/>
</dbReference>
<dbReference type="Proteomes" id="UP000308230">
    <property type="component" value="Unassembled WGS sequence"/>
</dbReference>
<comment type="caution">
    <text evidence="2">The sequence shown here is derived from an EMBL/GenBank/DDBJ whole genome shotgun (WGS) entry which is preliminary data.</text>
</comment>
<dbReference type="EMBL" id="SWLG01000021">
    <property type="protein sequence ID" value="TLS35464.1"/>
    <property type="molecule type" value="Genomic_DNA"/>
</dbReference>
<reference evidence="2 3" key="1">
    <citation type="submission" date="2019-04" db="EMBL/GenBank/DDBJ databases">
        <title>Bacillus caeni sp. nov., a bacterium isolated from mangrove sediment.</title>
        <authorList>
            <person name="Huang H."/>
            <person name="Mo K."/>
            <person name="Hu Y."/>
        </authorList>
    </citation>
    <scope>NUCLEOTIDE SEQUENCE [LARGE SCALE GENOMIC DNA]</scope>
    <source>
        <strain evidence="2 3">HB172195</strain>
    </source>
</reference>